<feature type="compositionally biased region" description="Polar residues" evidence="4">
    <location>
        <begin position="278"/>
        <end position="287"/>
    </location>
</feature>
<name>A0A7R9QLE3_9ACAR</name>
<dbReference type="Proteomes" id="UP000728032">
    <property type="component" value="Unassembled WGS sequence"/>
</dbReference>
<gene>
    <name evidence="6" type="ORF">ONB1V03_LOCUS6846</name>
</gene>
<protein>
    <recommendedName>
        <fullName evidence="5">DBC1/CARP1 catalytically inactive NUDIX hydrolase domain-containing protein</fullName>
    </recommendedName>
</protein>
<feature type="compositionally biased region" description="Polar residues" evidence="4">
    <location>
        <begin position="174"/>
        <end position="191"/>
    </location>
</feature>
<proteinExistence type="predicted"/>
<dbReference type="PANTHER" id="PTHR14304:SF11">
    <property type="entry name" value="SAP DOMAIN-CONTAINING PROTEIN"/>
    <property type="match status" value="1"/>
</dbReference>
<dbReference type="Pfam" id="PF14443">
    <property type="entry name" value="DBC1"/>
    <property type="match status" value="1"/>
</dbReference>
<keyword evidence="2" id="KW-0963">Cytoplasm</keyword>
<feature type="domain" description="DBC1/CARP1 catalytically inactive NUDIX hydrolase" evidence="5">
    <location>
        <begin position="474"/>
        <end position="601"/>
    </location>
</feature>
<feature type="compositionally biased region" description="Basic and acidic residues" evidence="4">
    <location>
        <begin position="192"/>
        <end position="276"/>
    </location>
</feature>
<dbReference type="InterPro" id="IPR025223">
    <property type="entry name" value="S1-like_RNA-bd_dom"/>
</dbReference>
<dbReference type="Pfam" id="PF14444">
    <property type="entry name" value="S1-like"/>
    <property type="match status" value="1"/>
</dbReference>
<feature type="compositionally biased region" description="Basic and acidic residues" evidence="4">
    <location>
        <begin position="359"/>
        <end position="389"/>
    </location>
</feature>
<dbReference type="GO" id="GO:0006355">
    <property type="term" value="P:regulation of DNA-templated transcription"/>
    <property type="evidence" value="ECO:0007669"/>
    <property type="project" value="InterPro"/>
</dbReference>
<sequence length="675" mass="75602">MVGHLTTSAVKGEEVLVGDKVYCECSYSDHLPFKWNATKVHLVHTGGQRQPQPIPPQTTAQTSAPVVATTYLQHRLQQQQQSRGDESAMGSTSQNYYSSQSVSGASYASQQSFDFSKAQQAVAAAQQLASYYGGGQRNDNNTNSFSQLQYTSTPGSAFVSSALPFTQQIQQNLLSTQSRTATQNNYKSSASRWERDERPNRSEDRFRARDGGDRPARLNDANRKRTDSRDRTAGPKEGRDEFGRDLRGGDKSKDKEREREREKIERERERRLKRSESPNSISSQNVVRTPRRRYEPLNIPKLAILKSPLNVYDIKQRYSANLHVPSDLKEVVVNSNFILNINDIPKPVTFRVIEVKDESKAKAAKESPKKTDSPKESKEKASKEGDKSETITVEETAEEENKSETKEVEETSAKTEKIESKEKVSVEHPIVSSKQTYKYGVKVLIISLPSLSDIYDRIFGSDFDAISTGSKSYFLHFNKLLAFLVSRNSNDGFSLIGGKFSAQLDGYLPDSEEPNLIATAIRIVGEQTGMNLSKCGKWRLIATFIYNRDNSVDPMTPYLEVNRVYMPDVWSAFDGIYESLKQTTSANDLENDNQFETTLSSMKPKLSSSLVTTPVNARDCFDTSDTPSDTTTNGVILALKHIHRILTTLVLTGGQHLQREMSSTRLRVINGSVDQ</sequence>
<comment type="subcellular location">
    <subcellularLocation>
        <location evidence="1">Cytoplasm</location>
    </subcellularLocation>
</comment>
<keyword evidence="7" id="KW-1185">Reference proteome</keyword>
<evidence type="ECO:0000256" key="4">
    <source>
        <dbReference type="SAM" id="MobiDB-lite"/>
    </source>
</evidence>
<feature type="region of interest" description="Disordered" evidence="4">
    <location>
        <begin position="174"/>
        <end position="289"/>
    </location>
</feature>
<evidence type="ECO:0000256" key="1">
    <source>
        <dbReference type="ARBA" id="ARBA00004496"/>
    </source>
</evidence>
<feature type="region of interest" description="Disordered" evidence="4">
    <location>
        <begin position="359"/>
        <end position="420"/>
    </location>
</feature>
<feature type="compositionally biased region" description="Basic and acidic residues" evidence="4">
    <location>
        <begin position="399"/>
        <end position="420"/>
    </location>
</feature>
<dbReference type="AlphaFoldDB" id="A0A7R9QLE3"/>
<evidence type="ECO:0000313" key="6">
    <source>
        <dbReference type="EMBL" id="CAD7648607.1"/>
    </source>
</evidence>
<evidence type="ECO:0000259" key="5">
    <source>
        <dbReference type="SMART" id="SM01122"/>
    </source>
</evidence>
<evidence type="ECO:0000256" key="3">
    <source>
        <dbReference type="ARBA" id="ARBA00022553"/>
    </source>
</evidence>
<dbReference type="GO" id="GO:0005737">
    <property type="term" value="C:cytoplasm"/>
    <property type="evidence" value="ECO:0007669"/>
    <property type="project" value="UniProtKB-SubCell"/>
</dbReference>
<organism evidence="6">
    <name type="scientific">Oppiella nova</name>
    <dbReference type="NCBI Taxonomy" id="334625"/>
    <lineage>
        <taxon>Eukaryota</taxon>
        <taxon>Metazoa</taxon>
        <taxon>Ecdysozoa</taxon>
        <taxon>Arthropoda</taxon>
        <taxon>Chelicerata</taxon>
        <taxon>Arachnida</taxon>
        <taxon>Acari</taxon>
        <taxon>Acariformes</taxon>
        <taxon>Sarcoptiformes</taxon>
        <taxon>Oribatida</taxon>
        <taxon>Brachypylina</taxon>
        <taxon>Oppioidea</taxon>
        <taxon>Oppiidae</taxon>
        <taxon>Oppiella</taxon>
    </lineage>
</organism>
<dbReference type="EMBL" id="OC918062">
    <property type="protein sequence ID" value="CAD7648607.1"/>
    <property type="molecule type" value="Genomic_DNA"/>
</dbReference>
<accession>A0A7R9QLE3</accession>
<keyword evidence="3" id="KW-0597">Phosphoprotein</keyword>
<evidence type="ECO:0000256" key="2">
    <source>
        <dbReference type="ARBA" id="ARBA00022490"/>
    </source>
</evidence>
<feature type="region of interest" description="Disordered" evidence="4">
    <location>
        <begin position="76"/>
        <end position="95"/>
    </location>
</feature>
<dbReference type="PANTHER" id="PTHR14304">
    <property type="entry name" value="CELL DIVISION CYCLE AND APOPTOSIS REGULATOR PROTEIN"/>
    <property type="match status" value="1"/>
</dbReference>
<dbReference type="OrthoDB" id="6513905at2759"/>
<dbReference type="EMBL" id="CAJPVJ010003237">
    <property type="protein sequence ID" value="CAG2167339.1"/>
    <property type="molecule type" value="Genomic_DNA"/>
</dbReference>
<reference evidence="6" key="1">
    <citation type="submission" date="2020-11" db="EMBL/GenBank/DDBJ databases">
        <authorList>
            <person name="Tran Van P."/>
        </authorList>
    </citation>
    <scope>NUCLEOTIDE SEQUENCE</scope>
</reference>
<dbReference type="InterPro" id="IPR025224">
    <property type="entry name" value="CCAR1/CCAR2"/>
</dbReference>
<dbReference type="InterPro" id="IPR025954">
    <property type="entry name" value="DBC1/CARP1_inactive_NUDIX"/>
</dbReference>
<dbReference type="GO" id="GO:0005634">
    <property type="term" value="C:nucleus"/>
    <property type="evidence" value="ECO:0007669"/>
    <property type="project" value="TreeGrafter"/>
</dbReference>
<dbReference type="SMART" id="SM01122">
    <property type="entry name" value="DBC1"/>
    <property type="match status" value="1"/>
</dbReference>
<evidence type="ECO:0000313" key="7">
    <source>
        <dbReference type="Proteomes" id="UP000728032"/>
    </source>
</evidence>